<proteinExistence type="predicted"/>
<dbReference type="EnsemblPlants" id="AVESA.00010b.r2.5CG0932120.1">
    <property type="protein sequence ID" value="AVESA.00010b.r2.5CG0932120.1.CDS.1"/>
    <property type="gene ID" value="AVESA.00010b.r2.5CG0932120"/>
</dbReference>
<name>A0ACD5Y2Q9_AVESA</name>
<evidence type="ECO:0000313" key="2">
    <source>
        <dbReference type="Proteomes" id="UP001732700"/>
    </source>
</evidence>
<evidence type="ECO:0000313" key="1">
    <source>
        <dbReference type="EnsemblPlants" id="AVESA.00010b.r2.5CG0932120.1.CDS.1"/>
    </source>
</evidence>
<reference evidence="1" key="2">
    <citation type="submission" date="2025-09" db="UniProtKB">
        <authorList>
            <consortium name="EnsemblPlants"/>
        </authorList>
    </citation>
    <scope>IDENTIFICATION</scope>
</reference>
<dbReference type="Proteomes" id="UP001732700">
    <property type="component" value="Chromosome 5C"/>
</dbReference>
<keyword evidence="2" id="KW-1185">Reference proteome</keyword>
<sequence>MSITEMASHPARGLDQPVAKRTRAAMKWRDWKNLPTDLVKDIAGRLLTLDIAEYLRFRAACKPWRDCTDNPRMGDEMDARFRPRDWIVLYRCNDPSGRTLVNTATGARAYVDFLELATHHQLGTADGLLVLVNKGGNDVSLLNPLTGALIRFPPLTIDAAVNLPSLYDPSSFPTGWLPVDPTTITGVSIDDSTSPSTLVLCLRPGWHLIVCAKPGDEKWAYGCVAKQRTTGKVALVQSLLTFGGRCYVTTVTGAIMELDLSSGARPLLKFLLDEDPPVNTEIFSFLVRSQGRMLMVRYMFGANLVLGGGYDETKIFMWRGCPSRMEVFEVDVVGRRLVTQSGFGDDQAAFVGTAHTIMVSTKKFPKIAANSVYLNYYLRQRGHFGAYHFEDRTATQPRAPKGRSRKFYPCACHWELEDYLVCEKGYHKDYLLYLLADLL</sequence>
<reference evidence="1" key="1">
    <citation type="submission" date="2021-05" db="EMBL/GenBank/DDBJ databases">
        <authorList>
            <person name="Scholz U."/>
            <person name="Mascher M."/>
            <person name="Fiebig A."/>
        </authorList>
    </citation>
    <scope>NUCLEOTIDE SEQUENCE [LARGE SCALE GENOMIC DNA]</scope>
</reference>
<protein>
    <submittedName>
        <fullName evidence="1">Uncharacterized protein</fullName>
    </submittedName>
</protein>
<accession>A0ACD5Y2Q9</accession>
<organism evidence="1 2">
    <name type="scientific">Avena sativa</name>
    <name type="common">Oat</name>
    <dbReference type="NCBI Taxonomy" id="4498"/>
    <lineage>
        <taxon>Eukaryota</taxon>
        <taxon>Viridiplantae</taxon>
        <taxon>Streptophyta</taxon>
        <taxon>Embryophyta</taxon>
        <taxon>Tracheophyta</taxon>
        <taxon>Spermatophyta</taxon>
        <taxon>Magnoliopsida</taxon>
        <taxon>Liliopsida</taxon>
        <taxon>Poales</taxon>
        <taxon>Poaceae</taxon>
        <taxon>BOP clade</taxon>
        <taxon>Pooideae</taxon>
        <taxon>Poodae</taxon>
        <taxon>Poeae</taxon>
        <taxon>Poeae Chloroplast Group 1 (Aveneae type)</taxon>
        <taxon>Aveninae</taxon>
        <taxon>Avena</taxon>
    </lineage>
</organism>